<reference evidence="1 2" key="1">
    <citation type="submission" date="2021-01" db="EMBL/GenBank/DDBJ databases">
        <title>Whole genome shotgun sequence of Verrucosispora qiuiae NBRC 106684.</title>
        <authorList>
            <person name="Komaki H."/>
            <person name="Tamura T."/>
        </authorList>
    </citation>
    <scope>NUCLEOTIDE SEQUENCE [LARGE SCALE GENOMIC DNA]</scope>
    <source>
        <strain evidence="1 2">NBRC 106684</strain>
    </source>
</reference>
<accession>A0ABQ4J4G4</accession>
<gene>
    <name evidence="1" type="ORF">Vqi01_02220</name>
</gene>
<proteinExistence type="predicted"/>
<dbReference type="Proteomes" id="UP000653076">
    <property type="component" value="Unassembled WGS sequence"/>
</dbReference>
<name>A0ABQ4J4G4_9ACTN</name>
<comment type="caution">
    <text evidence="1">The sequence shown here is derived from an EMBL/GenBank/DDBJ whole genome shotgun (WGS) entry which is preliminary data.</text>
</comment>
<evidence type="ECO:0000313" key="2">
    <source>
        <dbReference type="Proteomes" id="UP000653076"/>
    </source>
</evidence>
<organism evidence="1 2">
    <name type="scientific">Micromonospora qiuiae</name>
    <dbReference type="NCBI Taxonomy" id="502268"/>
    <lineage>
        <taxon>Bacteria</taxon>
        <taxon>Bacillati</taxon>
        <taxon>Actinomycetota</taxon>
        <taxon>Actinomycetes</taxon>
        <taxon>Micromonosporales</taxon>
        <taxon>Micromonosporaceae</taxon>
        <taxon>Micromonospora</taxon>
    </lineage>
</organism>
<evidence type="ECO:0000313" key="1">
    <source>
        <dbReference type="EMBL" id="GIJ25060.1"/>
    </source>
</evidence>
<sequence>MGPRVSRVLDAICWDGTAPVVSLFVIPAVQEAPDFAMAWGDDVPRRTKTYCLEDDRPEPNLPPVCEYDFEFETMPVGLQQHLESCLRMACERAGSVAWFAFEGSFHFDHILTESVADQIYGICATGDSPLVVLDDEPDARAALSERMCTYRMRLGLAD</sequence>
<keyword evidence="2" id="KW-1185">Reference proteome</keyword>
<protein>
    <recommendedName>
        <fullName evidence="3">DUF695 domain-containing protein</fullName>
    </recommendedName>
</protein>
<dbReference type="EMBL" id="BOPC01000003">
    <property type="protein sequence ID" value="GIJ25060.1"/>
    <property type="molecule type" value="Genomic_DNA"/>
</dbReference>
<evidence type="ECO:0008006" key="3">
    <source>
        <dbReference type="Google" id="ProtNLM"/>
    </source>
</evidence>